<accession>A0ABN7TFP6</accession>
<dbReference type="SUPFAM" id="SSF47923">
    <property type="entry name" value="Ypt/Rab-GAP domain of gyp1p"/>
    <property type="match status" value="2"/>
</dbReference>
<keyword evidence="5" id="KW-1185">Reference proteome</keyword>
<dbReference type="Gene3D" id="1.10.472.80">
    <property type="entry name" value="Ypt/Rab-GAP domain of gyp1p, domain 3"/>
    <property type="match status" value="1"/>
</dbReference>
<dbReference type="Pfam" id="PF00566">
    <property type="entry name" value="RabGAP-TBC"/>
    <property type="match status" value="1"/>
</dbReference>
<gene>
    <name evidence="4" type="ORF">OKIOD_LOCUS16431</name>
</gene>
<feature type="region of interest" description="Disordered" evidence="2">
    <location>
        <begin position="1"/>
        <end position="32"/>
    </location>
</feature>
<evidence type="ECO:0000259" key="3">
    <source>
        <dbReference type="PROSITE" id="PS50086"/>
    </source>
</evidence>
<dbReference type="PANTHER" id="PTHR22957">
    <property type="entry name" value="TBC1 DOMAIN FAMILY MEMBER GTPASE-ACTIVATING PROTEIN"/>
    <property type="match status" value="1"/>
</dbReference>
<dbReference type="Gene3D" id="1.10.8.270">
    <property type="entry name" value="putative rabgap domain of human tbc1 domain family member 14 like domains"/>
    <property type="match status" value="1"/>
</dbReference>
<organism evidence="4 5">
    <name type="scientific">Oikopleura dioica</name>
    <name type="common">Tunicate</name>
    <dbReference type="NCBI Taxonomy" id="34765"/>
    <lineage>
        <taxon>Eukaryota</taxon>
        <taxon>Metazoa</taxon>
        <taxon>Chordata</taxon>
        <taxon>Tunicata</taxon>
        <taxon>Appendicularia</taxon>
        <taxon>Copelata</taxon>
        <taxon>Oikopleuridae</taxon>
        <taxon>Oikopleura</taxon>
    </lineage>
</organism>
<reference evidence="4 5" key="1">
    <citation type="submission" date="2021-04" db="EMBL/GenBank/DDBJ databases">
        <authorList>
            <person name="Bliznina A."/>
        </authorList>
    </citation>
    <scope>NUCLEOTIDE SEQUENCE [LARGE SCALE GENOMIC DNA]</scope>
</reference>
<dbReference type="PANTHER" id="PTHR22957:SF26">
    <property type="entry name" value="LD44506P"/>
    <property type="match status" value="1"/>
</dbReference>
<feature type="compositionally biased region" description="Polar residues" evidence="2">
    <location>
        <begin position="79"/>
        <end position="91"/>
    </location>
</feature>
<dbReference type="SMART" id="SM00164">
    <property type="entry name" value="TBC"/>
    <property type="match status" value="1"/>
</dbReference>
<dbReference type="PROSITE" id="PS50086">
    <property type="entry name" value="TBC_RABGAP"/>
    <property type="match status" value="1"/>
</dbReference>
<dbReference type="Proteomes" id="UP001158576">
    <property type="component" value="Chromosome 2"/>
</dbReference>
<dbReference type="InterPro" id="IPR035969">
    <property type="entry name" value="Rab-GAP_TBC_sf"/>
</dbReference>
<feature type="domain" description="Rab-GAP TBC" evidence="3">
    <location>
        <begin position="169"/>
        <end position="395"/>
    </location>
</feature>
<evidence type="ECO:0000256" key="1">
    <source>
        <dbReference type="ARBA" id="ARBA00022468"/>
    </source>
</evidence>
<sequence>MADLFWRSTKKPGKSAGSQPAPESSKFKKYQNETADAWDAADDELVKGFGVDPDASRSAALAVLARYSKSPKSPPPAPQESTSKSSSNNIPKQKLNIPPKENAATNSNTEESKTKPKSPIIVSPGPPNKSFTGLPPLTDAQIARSEKFSSAINRDLTDLADLRELAWRGCPPCYRPICWRLITGLLPTARERRLATLEKKRNEYWKLVDRYFKLSKEPSHKDTYHQITIDIPRTNPSVPLFQQKLIQELMERILFIWAIRHPASGYVQGMNDLVTPFLHVFLSEHLRAGEKFETTNMDLIPQEALREVEADCFWCLGWLLDGIQDNYTFAQPGIQRQVSQLEDLIERIQPDLFQHLQENSVQFLQFAFRWFNNLLMRELPLSAIVRLWDSYFSEAGADERSSLHLFVCAAFLIHWKRLLLDQCDFQGLMMTVQGLPTNGWGESEISEILAKAFMLRSTYTLKQLS</sequence>
<feature type="region of interest" description="Disordered" evidence="2">
    <location>
        <begin position="66"/>
        <end position="134"/>
    </location>
</feature>
<evidence type="ECO:0000313" key="5">
    <source>
        <dbReference type="Proteomes" id="UP001158576"/>
    </source>
</evidence>
<protein>
    <submittedName>
        <fullName evidence="4">Oidioi.mRNA.OKI2018_I69.chr2.g7666.t1.cds</fullName>
    </submittedName>
</protein>
<evidence type="ECO:0000313" key="4">
    <source>
        <dbReference type="EMBL" id="CAG5113576.1"/>
    </source>
</evidence>
<evidence type="ECO:0000256" key="2">
    <source>
        <dbReference type="SAM" id="MobiDB-lite"/>
    </source>
</evidence>
<name>A0ABN7TFP6_OIKDI</name>
<dbReference type="InterPro" id="IPR000195">
    <property type="entry name" value="Rab-GAP-TBC_dom"/>
</dbReference>
<proteinExistence type="predicted"/>
<keyword evidence="1" id="KW-0343">GTPase activation</keyword>
<dbReference type="EMBL" id="OU015567">
    <property type="protein sequence ID" value="CAG5113576.1"/>
    <property type="molecule type" value="Genomic_DNA"/>
</dbReference>